<gene>
    <name evidence="1" type="ORF">PKOR_14115</name>
</gene>
<sequence>MEYRHIQYWQYEPGVEEERILEAALVLSQKPRHDTYLVELANFIAEHVGVKYVMIGQLSADRQHVHTLVYLAGRELLQNYTYSIKGSPCENTLTHKFCYYPYDVAPAFPGDKDLQDLQIESYLGSMLLSEDNEPMGLVVLMDEKKITNAAFAEHLIMVLSPAIEKEIKMRSI</sequence>
<dbReference type="RefSeq" id="WP_046311562.1">
    <property type="nucleotide sequence ID" value="NZ_CP009621.1"/>
</dbReference>
<dbReference type="Gene3D" id="3.30.450.40">
    <property type="match status" value="1"/>
</dbReference>
<dbReference type="SUPFAM" id="SSF55781">
    <property type="entry name" value="GAF domain-like"/>
    <property type="match status" value="1"/>
</dbReference>
<dbReference type="PATRIC" id="fig|400092.3.peg.3074"/>
<organism evidence="1 2">
    <name type="scientific">Pontibacter korlensis</name>
    <dbReference type="NCBI Taxonomy" id="400092"/>
    <lineage>
        <taxon>Bacteria</taxon>
        <taxon>Pseudomonadati</taxon>
        <taxon>Bacteroidota</taxon>
        <taxon>Cytophagia</taxon>
        <taxon>Cytophagales</taxon>
        <taxon>Hymenobacteraceae</taxon>
        <taxon>Pontibacter</taxon>
    </lineage>
</organism>
<dbReference type="OrthoDB" id="9787514at2"/>
<dbReference type="KEGG" id="pko:PKOR_14115"/>
<accession>A0A0E3UX88</accession>
<dbReference type="AlphaFoldDB" id="A0A0E3UX88"/>
<dbReference type="Proteomes" id="UP000033109">
    <property type="component" value="Chromosome"/>
</dbReference>
<proteinExistence type="predicted"/>
<evidence type="ECO:0008006" key="3">
    <source>
        <dbReference type="Google" id="ProtNLM"/>
    </source>
</evidence>
<dbReference type="InterPro" id="IPR029016">
    <property type="entry name" value="GAF-like_dom_sf"/>
</dbReference>
<keyword evidence="2" id="KW-1185">Reference proteome</keyword>
<evidence type="ECO:0000313" key="2">
    <source>
        <dbReference type="Proteomes" id="UP000033109"/>
    </source>
</evidence>
<evidence type="ECO:0000313" key="1">
    <source>
        <dbReference type="EMBL" id="AKD04022.1"/>
    </source>
</evidence>
<dbReference type="HOGENOM" id="CLU_1553864_0_0_10"/>
<reference evidence="1 2" key="1">
    <citation type="journal article" date="2015" name="Sci. Rep.">
        <title>Unraveling adaptation of Pontibacter korlensis to radiation and infertility in desert through complete genome and comparative transcriptomic analysis.</title>
        <authorList>
            <person name="Dai J."/>
            <person name="Dai W."/>
            <person name="Qiu C."/>
            <person name="Yang Z."/>
            <person name="Zhang Y."/>
            <person name="Zhou M."/>
            <person name="Zhang L."/>
            <person name="Fang C."/>
            <person name="Gao Q."/>
            <person name="Yang Q."/>
            <person name="Li X."/>
            <person name="Wang Z."/>
            <person name="Wang Z."/>
            <person name="Jia Z."/>
            <person name="Chen X."/>
        </authorList>
    </citation>
    <scope>NUCLEOTIDE SEQUENCE [LARGE SCALE GENOMIC DNA]</scope>
    <source>
        <strain evidence="1 2">X14-1T</strain>
    </source>
</reference>
<protein>
    <recommendedName>
        <fullName evidence="3">GAF domain-containing protein</fullName>
    </recommendedName>
</protein>
<dbReference type="EMBL" id="CP009621">
    <property type="protein sequence ID" value="AKD04022.1"/>
    <property type="molecule type" value="Genomic_DNA"/>
</dbReference>
<name>A0A0E3UX88_9BACT</name>